<dbReference type="PANTHER" id="PTHR43867">
    <property type="entry name" value="CELLULOSE SYNTHASE CATALYTIC SUBUNIT A [UDP-FORMING]"/>
    <property type="match status" value="1"/>
</dbReference>
<organism evidence="15 16">
    <name type="scientific">Caenispirillum bisanense</name>
    <dbReference type="NCBI Taxonomy" id="414052"/>
    <lineage>
        <taxon>Bacteria</taxon>
        <taxon>Pseudomonadati</taxon>
        <taxon>Pseudomonadota</taxon>
        <taxon>Alphaproteobacteria</taxon>
        <taxon>Rhodospirillales</taxon>
        <taxon>Novispirillaceae</taxon>
        <taxon>Caenispirillum</taxon>
    </lineage>
</organism>
<feature type="transmembrane region" description="Helical" evidence="13">
    <location>
        <begin position="364"/>
        <end position="385"/>
    </location>
</feature>
<dbReference type="GO" id="GO:0016758">
    <property type="term" value="F:hexosyltransferase activity"/>
    <property type="evidence" value="ECO:0007669"/>
    <property type="project" value="TreeGrafter"/>
</dbReference>
<evidence type="ECO:0000256" key="1">
    <source>
        <dbReference type="ARBA" id="ARBA00004141"/>
    </source>
</evidence>
<dbReference type="Pfam" id="PF13632">
    <property type="entry name" value="Glyco_trans_2_3"/>
    <property type="match status" value="1"/>
</dbReference>
<dbReference type="FunFam" id="3.90.550.10:FF:000164">
    <property type="entry name" value="Beta-(1-3)-glucosyl transferase"/>
    <property type="match status" value="1"/>
</dbReference>
<keyword evidence="7 13" id="KW-1133">Transmembrane helix</keyword>
<keyword evidence="6" id="KW-0460">Magnesium</keyword>
<dbReference type="Gene3D" id="3.20.20.80">
    <property type="entry name" value="Glycosidases"/>
    <property type="match status" value="1"/>
</dbReference>
<evidence type="ECO:0000313" key="15">
    <source>
        <dbReference type="EMBL" id="SOD95178.1"/>
    </source>
</evidence>
<keyword evidence="2" id="KW-0328">Glycosyltransferase</keyword>
<feature type="transmembrane region" description="Helical" evidence="13">
    <location>
        <begin position="681"/>
        <end position="703"/>
    </location>
</feature>
<dbReference type="SUPFAM" id="SSF51445">
    <property type="entry name" value="(Trans)glycosidases"/>
    <property type="match status" value="1"/>
</dbReference>
<evidence type="ECO:0000256" key="7">
    <source>
        <dbReference type="ARBA" id="ARBA00022989"/>
    </source>
</evidence>
<dbReference type="RefSeq" id="WP_101613988.1">
    <property type="nucleotide sequence ID" value="NZ_OCNJ01000004.1"/>
</dbReference>
<dbReference type="EC" id="2.4.1.336" evidence="10"/>
<dbReference type="Proteomes" id="UP000219621">
    <property type="component" value="Unassembled WGS sequence"/>
</dbReference>
<evidence type="ECO:0000256" key="12">
    <source>
        <dbReference type="ARBA" id="ARBA00078564"/>
    </source>
</evidence>
<dbReference type="GO" id="GO:0005886">
    <property type="term" value="C:plasma membrane"/>
    <property type="evidence" value="ECO:0007669"/>
    <property type="project" value="TreeGrafter"/>
</dbReference>
<evidence type="ECO:0000313" key="16">
    <source>
        <dbReference type="Proteomes" id="UP000219621"/>
    </source>
</evidence>
<gene>
    <name evidence="15" type="ORF">SAMN05421508_104252</name>
</gene>
<keyword evidence="3" id="KW-0808">Transferase</keyword>
<dbReference type="AlphaFoldDB" id="A0A286GI31"/>
<name>A0A286GI31_9PROT</name>
<evidence type="ECO:0000259" key="14">
    <source>
        <dbReference type="Pfam" id="PF13632"/>
    </source>
</evidence>
<keyword evidence="4 13" id="KW-0812">Transmembrane</keyword>
<keyword evidence="5" id="KW-0378">Hydrolase</keyword>
<dbReference type="InterPro" id="IPR017853">
    <property type="entry name" value="GH"/>
</dbReference>
<keyword evidence="15" id="KW-0326">Glycosidase</keyword>
<dbReference type="PANTHER" id="PTHR43867:SF4">
    <property type="entry name" value="BETA-(1-3)-GLUCOSYL TRANSFERASE"/>
    <property type="match status" value="1"/>
</dbReference>
<dbReference type="EMBL" id="OCNJ01000004">
    <property type="protein sequence ID" value="SOD95178.1"/>
    <property type="molecule type" value="Genomic_DNA"/>
</dbReference>
<dbReference type="SUPFAM" id="SSF53448">
    <property type="entry name" value="Nucleotide-diphospho-sugar transferases"/>
    <property type="match status" value="1"/>
</dbReference>
<proteinExistence type="predicted"/>
<dbReference type="Pfam" id="PF00332">
    <property type="entry name" value="Glyco_hydro_17"/>
    <property type="match status" value="1"/>
</dbReference>
<sequence length="862" mass="95211">MRILAAALVAGCVHAALWYAGHERILPPNAPTGIESLSFSPFAPDQDAEKPTLIPREQIENDIKAVAPFTRMVRTYSVDAGQEAVAEIAGKHGVNVMQGIWIGSDEERNKRELETGLQIARQNPNVRALVVGNEVILRNEKTPEEMIQILRETRQRSRVPVTYAEVWNLWLDNPKLANEVDFISAHVLPYWEGIPTEQVMQYTLDRYADLKRAFPGKKIVIAEFGWPSAGTNVRAAHPGALEQAELIRKFMVEADKRGIDYNLMEAFDQPWKTNEGAVGPYWGVFDADRKPKFALEGVVETPDRAPVAAIAVIIGLAATLLGLRRRNPTLAHATVYAAAANVMGAGIAMAAAWPFLYYWSVGTLISWAFGLALVVPLMMITLGKVHEIAAVVFGRKPTRLLSTVVAKAPEGYAPKVSIHIPAYKERPEMLMATLDSVAALDYPNFECLVIVNNTPEPEYWEPIQAHCERLGERFKFLHLLNVKGFKAGAMNLALNYMAPDADVIAVIDADYVVDRAWLKDTVPAFHDPKVALVQAPQDHRDGRESLFKTMMNAEYAGFFDIGMVQRNEDDAIIAHGTMLMVRRTAFDEVGQWGTDTIVEDTELGLRLFEAGYSAHYTSKRYGWGLLPDTFKAFKTQRNRWAYGAVQIIKKHWPHMLPGRKTLSPNQKTAFVTGWSYWLSDALGVAAAFMNLVWVPFLLFVGVAMPETTLTIPILLAFLVNIFHCVILYRARVEASWGEVLGAALAAMSLQWTVAAAVLTGFVKDNLAFKVTDKGGKAKKTAGAKSDDPAKWELRVGMALLLSAVVLASINPLQIVELYLFAAILATQSVPFLCAVLMRGAEWLANRKPAPVASTQPVGEIAG</sequence>
<protein>
    <recommendedName>
        <fullName evidence="11">Beta-monoglucosyldiacylglycerol synthase</fullName>
        <ecNumber evidence="10">2.4.1.336</ecNumber>
    </recommendedName>
    <alternativeName>
        <fullName evidence="12">UDP-glucose:1,2-diacylglycerol 3-beta-D-glucosyltransferase</fullName>
    </alternativeName>
</protein>
<evidence type="ECO:0000256" key="10">
    <source>
        <dbReference type="ARBA" id="ARBA00066964"/>
    </source>
</evidence>
<feature type="transmembrane region" description="Helical" evidence="13">
    <location>
        <begin position="305"/>
        <end position="323"/>
    </location>
</feature>
<dbReference type="GO" id="GO:0004553">
    <property type="term" value="F:hydrolase activity, hydrolyzing O-glycosyl compounds"/>
    <property type="evidence" value="ECO:0007669"/>
    <property type="project" value="InterPro"/>
</dbReference>
<comment type="catalytic activity">
    <reaction evidence="9">
        <text>a 1,2-diacyl-sn-glycerol + UDP-alpha-D-glucose = a 1,2-diacyl-3-O-(beta-D-glucopyranosyl)-sn-glycerol + UDP + H(+)</text>
        <dbReference type="Rhea" id="RHEA:17285"/>
        <dbReference type="ChEBI" id="CHEBI:15378"/>
        <dbReference type="ChEBI" id="CHEBI:17815"/>
        <dbReference type="ChEBI" id="CHEBI:58223"/>
        <dbReference type="ChEBI" id="CHEBI:58885"/>
        <dbReference type="ChEBI" id="CHEBI:75799"/>
        <dbReference type="EC" id="2.4.1.336"/>
    </reaction>
</comment>
<evidence type="ECO:0000256" key="11">
    <source>
        <dbReference type="ARBA" id="ARBA00068721"/>
    </source>
</evidence>
<reference evidence="15 16" key="1">
    <citation type="submission" date="2017-09" db="EMBL/GenBank/DDBJ databases">
        <authorList>
            <person name="Ehlers B."/>
            <person name="Leendertz F.H."/>
        </authorList>
    </citation>
    <scope>NUCLEOTIDE SEQUENCE [LARGE SCALE GENOMIC DNA]</scope>
    <source>
        <strain evidence="15 16">USBA 140</strain>
    </source>
</reference>
<feature type="transmembrane region" description="Helical" evidence="13">
    <location>
        <begin position="817"/>
        <end position="837"/>
    </location>
</feature>
<feature type="domain" description="Glycosyltransferase 2-like" evidence="14">
    <location>
        <begin position="503"/>
        <end position="704"/>
    </location>
</feature>
<feature type="transmembrane region" description="Helical" evidence="13">
    <location>
        <begin position="709"/>
        <end position="728"/>
    </location>
</feature>
<evidence type="ECO:0000256" key="4">
    <source>
        <dbReference type="ARBA" id="ARBA00022692"/>
    </source>
</evidence>
<dbReference type="OrthoDB" id="9806824at2"/>
<dbReference type="InterPro" id="IPR001173">
    <property type="entry name" value="Glyco_trans_2-like"/>
</dbReference>
<evidence type="ECO:0000256" key="6">
    <source>
        <dbReference type="ARBA" id="ARBA00022842"/>
    </source>
</evidence>
<evidence type="ECO:0000256" key="13">
    <source>
        <dbReference type="SAM" id="Phobius"/>
    </source>
</evidence>
<dbReference type="InterPro" id="IPR029044">
    <property type="entry name" value="Nucleotide-diphossugar_trans"/>
</dbReference>
<keyword evidence="16" id="KW-1185">Reference proteome</keyword>
<accession>A0A286GI31</accession>
<dbReference type="InterPro" id="IPR050321">
    <property type="entry name" value="Glycosyltr_2/OpgH_subfam"/>
</dbReference>
<feature type="transmembrane region" description="Helical" evidence="13">
    <location>
        <begin position="335"/>
        <end position="358"/>
    </location>
</feature>
<evidence type="ECO:0000256" key="9">
    <source>
        <dbReference type="ARBA" id="ARBA00053004"/>
    </source>
</evidence>
<feature type="transmembrane region" description="Helical" evidence="13">
    <location>
        <begin position="740"/>
        <end position="762"/>
    </location>
</feature>
<dbReference type="GO" id="GO:0005975">
    <property type="term" value="P:carbohydrate metabolic process"/>
    <property type="evidence" value="ECO:0007669"/>
    <property type="project" value="InterPro"/>
</dbReference>
<dbReference type="Gene3D" id="3.90.550.10">
    <property type="entry name" value="Spore Coat Polysaccharide Biosynthesis Protein SpsA, Chain A"/>
    <property type="match status" value="1"/>
</dbReference>
<comment type="subcellular location">
    <subcellularLocation>
        <location evidence="1">Membrane</location>
        <topology evidence="1">Multi-pass membrane protein</topology>
    </subcellularLocation>
</comment>
<evidence type="ECO:0000256" key="8">
    <source>
        <dbReference type="ARBA" id="ARBA00023136"/>
    </source>
</evidence>
<keyword evidence="8 13" id="KW-0472">Membrane</keyword>
<dbReference type="InterPro" id="IPR000490">
    <property type="entry name" value="Glyco_hydro_17"/>
</dbReference>
<evidence type="ECO:0000256" key="2">
    <source>
        <dbReference type="ARBA" id="ARBA00022676"/>
    </source>
</evidence>
<evidence type="ECO:0000256" key="5">
    <source>
        <dbReference type="ARBA" id="ARBA00022801"/>
    </source>
</evidence>
<evidence type="ECO:0000256" key="3">
    <source>
        <dbReference type="ARBA" id="ARBA00022679"/>
    </source>
</evidence>